<dbReference type="AlphaFoldDB" id="A0AAQ4D5V2"/>
<reference evidence="2 3" key="1">
    <citation type="journal article" date="2023" name="Arcadia Sci">
        <title>De novo assembly of a long-read Amblyomma americanum tick genome.</title>
        <authorList>
            <person name="Chou S."/>
            <person name="Poskanzer K.E."/>
            <person name="Rollins M."/>
            <person name="Thuy-Boun P.S."/>
        </authorList>
    </citation>
    <scope>NUCLEOTIDE SEQUENCE [LARGE SCALE GENOMIC DNA]</scope>
    <source>
        <strain evidence="2">F_SG_1</strain>
        <tissue evidence="2">Salivary glands</tissue>
    </source>
</reference>
<dbReference type="PANTHER" id="PTHR11360:SF303">
    <property type="entry name" value="MAJOR FACILITATOR SUPERFAMILY (MFS) PROFILE DOMAIN-CONTAINING PROTEIN"/>
    <property type="match status" value="1"/>
</dbReference>
<organism evidence="2 3">
    <name type="scientific">Amblyomma americanum</name>
    <name type="common">Lone star tick</name>
    <dbReference type="NCBI Taxonomy" id="6943"/>
    <lineage>
        <taxon>Eukaryota</taxon>
        <taxon>Metazoa</taxon>
        <taxon>Ecdysozoa</taxon>
        <taxon>Arthropoda</taxon>
        <taxon>Chelicerata</taxon>
        <taxon>Arachnida</taxon>
        <taxon>Acari</taxon>
        <taxon>Parasitiformes</taxon>
        <taxon>Ixodida</taxon>
        <taxon>Ixodoidea</taxon>
        <taxon>Ixodidae</taxon>
        <taxon>Amblyomminae</taxon>
        <taxon>Amblyomma</taxon>
    </lineage>
</organism>
<keyword evidence="1" id="KW-0812">Transmembrane</keyword>
<feature type="transmembrane region" description="Helical" evidence="1">
    <location>
        <begin position="98"/>
        <end position="117"/>
    </location>
</feature>
<keyword evidence="1" id="KW-1133">Transmembrane helix</keyword>
<dbReference type="Proteomes" id="UP001321473">
    <property type="component" value="Unassembled WGS sequence"/>
</dbReference>
<comment type="caution">
    <text evidence="2">The sequence shown here is derived from an EMBL/GenBank/DDBJ whole genome shotgun (WGS) entry which is preliminary data.</text>
</comment>
<evidence type="ECO:0000256" key="1">
    <source>
        <dbReference type="SAM" id="Phobius"/>
    </source>
</evidence>
<evidence type="ECO:0000313" key="2">
    <source>
        <dbReference type="EMBL" id="KAK8757842.1"/>
    </source>
</evidence>
<accession>A0AAQ4D5V2</accession>
<keyword evidence="3" id="KW-1185">Reference proteome</keyword>
<feature type="transmembrane region" description="Helical" evidence="1">
    <location>
        <begin position="224"/>
        <end position="251"/>
    </location>
</feature>
<feature type="transmembrane region" description="Helical" evidence="1">
    <location>
        <begin position="72"/>
        <end position="92"/>
    </location>
</feature>
<dbReference type="PANTHER" id="PTHR11360">
    <property type="entry name" value="MONOCARBOXYLATE TRANSPORTER"/>
    <property type="match status" value="1"/>
</dbReference>
<dbReference type="InterPro" id="IPR050327">
    <property type="entry name" value="Proton-linked_MCT"/>
</dbReference>
<protein>
    <recommendedName>
        <fullName evidence="4">Monocarboxylate transporter</fullName>
    </recommendedName>
</protein>
<feature type="transmembrane region" description="Helical" evidence="1">
    <location>
        <begin position="129"/>
        <end position="150"/>
    </location>
</feature>
<feature type="transmembrane region" description="Helical" evidence="1">
    <location>
        <begin position="291"/>
        <end position="310"/>
    </location>
</feature>
<dbReference type="GO" id="GO:0008028">
    <property type="term" value="F:monocarboxylic acid transmembrane transporter activity"/>
    <property type="evidence" value="ECO:0007669"/>
    <property type="project" value="TreeGrafter"/>
</dbReference>
<feature type="transmembrane region" description="Helical" evidence="1">
    <location>
        <begin position="7"/>
        <end position="27"/>
    </location>
</feature>
<feature type="transmembrane region" description="Helical" evidence="1">
    <location>
        <begin position="39"/>
        <end position="60"/>
    </location>
</feature>
<dbReference type="SUPFAM" id="SSF103473">
    <property type="entry name" value="MFS general substrate transporter"/>
    <property type="match status" value="2"/>
</dbReference>
<feature type="transmembrane region" description="Helical" evidence="1">
    <location>
        <begin position="263"/>
        <end position="284"/>
    </location>
</feature>
<name>A0AAQ4D5V2_AMBAM</name>
<dbReference type="Gene3D" id="1.20.1250.20">
    <property type="entry name" value="MFS general substrate transporter like domains"/>
    <property type="match status" value="2"/>
</dbReference>
<gene>
    <name evidence="2" type="ORF">V5799_004526</name>
</gene>
<keyword evidence="1" id="KW-0472">Membrane</keyword>
<proteinExistence type="predicted"/>
<feature type="transmembrane region" description="Helical" evidence="1">
    <location>
        <begin position="351"/>
        <end position="374"/>
    </location>
</feature>
<dbReference type="Pfam" id="PF07690">
    <property type="entry name" value="MFS_1"/>
    <property type="match status" value="1"/>
</dbReference>
<dbReference type="InterPro" id="IPR036259">
    <property type="entry name" value="MFS_trans_sf"/>
</dbReference>
<sequence>MFVKPLFYIVAVTHLIFFYVINLHTSITVDTILSKGIPGIFGITIVPSVSILDCVGRVLMPLATESGYVKRSTLVMVDYLCTGVGFVAISFVQSYPAMLITCISFAVFSGHAVAVHNSLMGDFVGAEQVYLSNAIVTCIAAASFLTKPFVVGFFRDQHGSYDNLYRVMSGLMFLNALVWLAVNLTESIFLLRNSEMEEKEPKKTSTTPALSHLCCRCTPADENWLMAASCIAVTFLTGGTLRSTGILFVLLREQFGLSREEAAWPLSLSSAAVAFSGILCQILLRWCARGHVLLFATFCQLAGIFAAHYAPTFPMLAAAFGITHGIGSGLVFVLAGSFIERHFTTKRRLIMHLNIAAFCGAGVVFPGLLLYVAGRFGRDKVLLFCAGFLFNVPLLSIFM</sequence>
<feature type="transmembrane region" description="Helical" evidence="1">
    <location>
        <begin position="316"/>
        <end position="339"/>
    </location>
</feature>
<dbReference type="EMBL" id="JARKHS020034752">
    <property type="protein sequence ID" value="KAK8757842.1"/>
    <property type="molecule type" value="Genomic_DNA"/>
</dbReference>
<evidence type="ECO:0008006" key="4">
    <source>
        <dbReference type="Google" id="ProtNLM"/>
    </source>
</evidence>
<dbReference type="InterPro" id="IPR011701">
    <property type="entry name" value="MFS"/>
</dbReference>
<evidence type="ECO:0000313" key="3">
    <source>
        <dbReference type="Proteomes" id="UP001321473"/>
    </source>
</evidence>
<feature type="transmembrane region" description="Helical" evidence="1">
    <location>
        <begin position="170"/>
        <end position="191"/>
    </location>
</feature>
<feature type="transmembrane region" description="Helical" evidence="1">
    <location>
        <begin position="380"/>
        <end position="398"/>
    </location>
</feature>
<feature type="non-terminal residue" evidence="2">
    <location>
        <position position="399"/>
    </location>
</feature>